<evidence type="ECO:0000313" key="15">
    <source>
        <dbReference type="EMBL" id="RCK69115.1"/>
    </source>
</evidence>
<keyword evidence="4 11" id="KW-0677">Repeat</keyword>
<evidence type="ECO:0000256" key="6">
    <source>
        <dbReference type="ARBA" id="ARBA00022777"/>
    </source>
</evidence>
<comment type="cofactor">
    <cofactor evidence="10">
        <name>Mg(2+)</name>
        <dbReference type="ChEBI" id="CHEBI:18420"/>
    </cofactor>
</comment>
<evidence type="ECO:0000256" key="13">
    <source>
        <dbReference type="SAM" id="MobiDB-lite"/>
    </source>
</evidence>
<feature type="region of interest" description="Disordered" evidence="13">
    <location>
        <begin position="379"/>
        <end position="446"/>
    </location>
</feature>
<dbReference type="Pfam" id="PF17941">
    <property type="entry name" value="PP_kinase_C_1"/>
    <property type="match status" value="1"/>
</dbReference>
<evidence type="ECO:0000256" key="12">
    <source>
        <dbReference type="RuleBase" id="RU003800"/>
    </source>
</evidence>
<comment type="similarity">
    <text evidence="10 12">Belongs to the polyphosphate kinase 1 (PPK1) family.</text>
</comment>
<accession>A0A367YT88</accession>
<comment type="similarity">
    <text evidence="11">Belongs to the acetyltransferase family. MshD subfamily.</text>
</comment>
<feature type="domain" description="N-acetyltransferase" evidence="14">
    <location>
        <begin position="76"/>
        <end position="239"/>
    </location>
</feature>
<keyword evidence="16" id="KW-1185">Reference proteome</keyword>
<keyword evidence="1 10" id="KW-0597">Phosphoprotein</keyword>
<feature type="active site" description="Phosphohistidine intermediate" evidence="10">
    <location>
        <position position="889"/>
    </location>
</feature>
<dbReference type="InterPro" id="IPR000182">
    <property type="entry name" value="GNAT_dom"/>
</dbReference>
<dbReference type="HAMAP" id="MF_01698">
    <property type="entry name" value="MshD"/>
    <property type="match status" value="1"/>
</dbReference>
<dbReference type="Gene3D" id="3.30.1840.10">
    <property type="entry name" value="Polyphosphate kinase middle domain"/>
    <property type="match status" value="1"/>
</dbReference>
<dbReference type="InterPro" id="IPR025200">
    <property type="entry name" value="PPK_C_dom2"/>
</dbReference>
<dbReference type="GO" id="GO:0010125">
    <property type="term" value="P:mycothiol biosynthetic process"/>
    <property type="evidence" value="ECO:0007669"/>
    <property type="project" value="UniProtKB-UniRule"/>
</dbReference>
<keyword evidence="5 10" id="KW-0547">Nucleotide-binding</keyword>
<organism evidence="15 16">
    <name type="scientific">Desertihabitans brevis</name>
    <dbReference type="NCBI Taxonomy" id="2268447"/>
    <lineage>
        <taxon>Bacteria</taxon>
        <taxon>Bacillati</taxon>
        <taxon>Actinomycetota</taxon>
        <taxon>Actinomycetes</taxon>
        <taxon>Propionibacteriales</taxon>
        <taxon>Propionibacteriaceae</taxon>
        <taxon>Desertihabitans</taxon>
    </lineage>
</organism>
<dbReference type="CDD" id="cd09165">
    <property type="entry name" value="PLDc_PaPPK1_C1_like"/>
    <property type="match status" value="1"/>
</dbReference>
<feature type="binding site" evidence="10">
    <location>
        <position position="829"/>
    </location>
    <ligand>
        <name>Mg(2+)</name>
        <dbReference type="ChEBI" id="CHEBI:18420"/>
    </ligand>
</feature>
<dbReference type="Pfam" id="PF00583">
    <property type="entry name" value="Acetyltransf_1"/>
    <property type="match status" value="1"/>
</dbReference>
<dbReference type="NCBIfam" id="TIGR03448">
    <property type="entry name" value="mycothiol_MshD"/>
    <property type="match status" value="1"/>
</dbReference>
<evidence type="ECO:0000256" key="4">
    <source>
        <dbReference type="ARBA" id="ARBA00022737"/>
    </source>
</evidence>
<dbReference type="GO" id="GO:0005524">
    <property type="term" value="F:ATP binding"/>
    <property type="evidence" value="ECO:0007669"/>
    <property type="project" value="UniProtKB-KW"/>
</dbReference>
<dbReference type="Gene3D" id="1.20.58.310">
    <property type="entry name" value="Polyphosphate kinase N-terminal domain"/>
    <property type="match status" value="1"/>
</dbReference>
<evidence type="ECO:0000256" key="11">
    <source>
        <dbReference type="HAMAP-Rule" id="MF_01698"/>
    </source>
</evidence>
<comment type="subunit">
    <text evidence="11">Monomer.</text>
</comment>
<keyword evidence="8 10" id="KW-0460">Magnesium</keyword>
<dbReference type="NCBIfam" id="TIGR03705">
    <property type="entry name" value="poly_P_kin"/>
    <property type="match status" value="1"/>
</dbReference>
<evidence type="ECO:0000256" key="9">
    <source>
        <dbReference type="ARBA" id="ARBA00023315"/>
    </source>
</evidence>
<feature type="binding site" evidence="11">
    <location>
        <begin position="156"/>
        <end position="158"/>
    </location>
    <ligand>
        <name>acetyl-CoA</name>
        <dbReference type="ChEBI" id="CHEBI:57288"/>
        <label>1</label>
    </ligand>
</feature>
<comment type="PTM">
    <text evidence="10 12">An intermediate of this reaction is the autophosphorylated ppk in which a phosphate is covalently linked to a histidine residue through a N-P bond.</text>
</comment>
<feature type="binding site" evidence="10">
    <location>
        <position position="1018"/>
    </location>
    <ligand>
        <name>ATP</name>
        <dbReference type="ChEBI" id="CHEBI:30616"/>
    </ligand>
</feature>
<sequence length="1143" mass="125248">METSQVTPAAGGPPPARSVDNSATLPRPHVAQPAHTFATRHPCCNVGALARRCVPLPPWATAGVGRKPYGGAMHVQPVPALDESTRSAVLALRHSCQATDRTSPLNEAAVLALGRPSGDGLQHWLLRDDQGQVLGYAQAEWIDPTRDGEHPSTAQLCVHPEHRRRGGGTRLLSAVRDAHTGRGPVGTLGFWAFGRLPAAAELALREGLESSRELLMMGRDLLTSPVTDEPEVPAGVTLRTFRPGEDEAGWLAVNARAFAHHPEQGRITAEDLAARMAEPWFRPQDFLVAERDGQLVGYHWMKAEGELGEVYVIGVDPDAAGSGLGRALLTAGLRHLAEQGCTRVVLYVEADQQRVVRMYHSASFVTVHRDVLYVAGQPADQETSMSTDQAAPARPAPTAPDAPSSAPQAAAPQAPAPTRDDAAPDRPATVSQTLAPEPPVEPGGMDDEEFAAALAALPADRFADRELSWLAFNQRVLELADDEHRIPLLERARFLAIFSSNLDEYYMVRVAGLKRRIAAGVAVAGPSGLLPRELHEAILTRTAELVAEQARIFQDEVRPAMAAEGIQILPWQDLTDPEKAAMRRLFAERIFPVLTPLAVDPSHPFPYISGLSVNLAVLLKNPHTGARQFARVKVPTILPRFIDLGGTRFVAIEDVIARHLDQIFGGMQVLEWTTFRVTRNEDLEVEEDDAENLLFALEKELLRRKVGRPPVRLEVQEDTDPAILELLASELDISEREIFTVPAPLDLRGLFTLADIDREELKYPAFLPSTHPHLAEVETARPADMFAALKQRDVLLHHPYDSFATSVQRFVEQAAQDPHVLAIKQTLYRTSGDSPIIDALVEAAQAGKQVLALVEIKARFDEQANIRWARTLEEAGVHVVYGVMGLKTHCKLSMVVREEPDGLRRYAHIGTGNYNPKTARLYEDMGLLTSNPVVTEDVARLFNHLSGMTQETRYRRLLVAPHGIRTGLIDLIRAEIDHHRAGRPAGIRIKVNSAVDEDVLDALYVASQQGVPVDLWVRGICTLRPQVPGLSDNVRVRSILGRFLEHSRLFAFTGGGRPVVGIGSADLMHRNLDRRVEVLTSISNKAHVAEIEALFAQAFAEDTVAWHLDADGLWTAHTIAADGSPLVDMQEQLISAKSKRRAK</sequence>
<dbReference type="CDD" id="cd04301">
    <property type="entry name" value="NAT_SF"/>
    <property type="match status" value="2"/>
</dbReference>
<dbReference type="GO" id="GO:0009358">
    <property type="term" value="C:polyphosphate kinase complex"/>
    <property type="evidence" value="ECO:0007669"/>
    <property type="project" value="InterPro"/>
</dbReference>
<dbReference type="EMBL" id="QOUI01000007">
    <property type="protein sequence ID" value="RCK69115.1"/>
    <property type="molecule type" value="Genomic_DNA"/>
</dbReference>
<keyword evidence="6 10" id="KW-0418">Kinase</keyword>
<dbReference type="InterPro" id="IPR016181">
    <property type="entry name" value="Acyl_CoA_acyltransferase"/>
</dbReference>
<dbReference type="HAMAP" id="MF_00347">
    <property type="entry name" value="Polyphosphate_kinase"/>
    <property type="match status" value="1"/>
</dbReference>
<feature type="binding site" evidence="11">
    <location>
        <begin position="313"/>
        <end position="315"/>
    </location>
    <ligand>
        <name>acetyl-CoA</name>
        <dbReference type="ChEBI" id="CHEBI:57288"/>
        <label>2</label>
    </ligand>
</feature>
<evidence type="ECO:0000256" key="1">
    <source>
        <dbReference type="ARBA" id="ARBA00022553"/>
    </source>
</evidence>
<dbReference type="InterPro" id="IPR017813">
    <property type="entry name" value="Mycothiol_AcTrfase"/>
</dbReference>
<comment type="caution">
    <text evidence="11">Lacks conserved residue(s) required for the propagation of feature annotation.</text>
</comment>
<dbReference type="InterPro" id="IPR025198">
    <property type="entry name" value="PPK_N_dom"/>
</dbReference>
<feature type="binding site" evidence="10">
    <location>
        <position position="501"/>
    </location>
    <ligand>
        <name>ATP</name>
        <dbReference type="ChEBI" id="CHEBI:30616"/>
    </ligand>
</feature>
<reference evidence="15 16" key="1">
    <citation type="submission" date="2018-07" db="EMBL/GenBank/DDBJ databases">
        <title>Desertimonas flava gen. nov. sp. nov.</title>
        <authorList>
            <person name="Liu S."/>
        </authorList>
    </citation>
    <scope>NUCLEOTIDE SEQUENCE [LARGE SCALE GENOMIC DNA]</scope>
    <source>
        <strain evidence="15 16">16Sb5-5</strain>
    </source>
</reference>
<keyword evidence="7 10" id="KW-0067">ATP-binding</keyword>
<dbReference type="AlphaFoldDB" id="A0A367YT88"/>
<feature type="binding site" evidence="11">
    <location>
        <position position="263"/>
    </location>
    <ligand>
        <name>1D-myo-inositol 2-(L-cysteinylamino)-2-deoxy-alpha-D-glucopyranoside</name>
        <dbReference type="ChEBI" id="CHEBI:58887"/>
    </ligand>
</feature>
<evidence type="ECO:0000256" key="8">
    <source>
        <dbReference type="ARBA" id="ARBA00022842"/>
    </source>
</evidence>
<dbReference type="Pfam" id="PF13089">
    <property type="entry name" value="PP_kinase_N"/>
    <property type="match status" value="1"/>
</dbReference>
<dbReference type="NCBIfam" id="NF003921">
    <property type="entry name" value="PRK05443.2-2"/>
    <property type="match status" value="1"/>
</dbReference>
<dbReference type="GO" id="GO:0035447">
    <property type="term" value="F:mycothiol synthase activity"/>
    <property type="evidence" value="ECO:0007669"/>
    <property type="project" value="UniProtKB-UniRule"/>
</dbReference>
<feature type="binding site" evidence="10">
    <location>
        <position position="1046"/>
    </location>
    <ligand>
        <name>ATP</name>
        <dbReference type="ChEBI" id="CHEBI:30616"/>
    </ligand>
</feature>
<dbReference type="FunFam" id="3.30.870.10:FF:000001">
    <property type="entry name" value="Polyphosphate kinase"/>
    <property type="match status" value="1"/>
</dbReference>
<dbReference type="NCBIfam" id="NF003922">
    <property type="entry name" value="PRK05443.2-3"/>
    <property type="match status" value="1"/>
</dbReference>
<dbReference type="InterPro" id="IPR003414">
    <property type="entry name" value="PP_kinase"/>
</dbReference>
<proteinExistence type="inferred from homology"/>
<feature type="binding site" evidence="11">
    <location>
        <position position="302"/>
    </location>
    <ligand>
        <name>1D-myo-inositol 2-(L-cysteinylamino)-2-deoxy-alpha-D-glucopyranoside</name>
        <dbReference type="ChEBI" id="CHEBI:58887"/>
    </ligand>
</feature>
<dbReference type="Pfam" id="PF13508">
    <property type="entry name" value="Acetyltransf_7"/>
    <property type="match status" value="1"/>
</dbReference>
<dbReference type="EC" id="2.3.1.189" evidence="11"/>
<dbReference type="PANTHER" id="PTHR30218:SF0">
    <property type="entry name" value="POLYPHOSPHATE KINASE"/>
    <property type="match status" value="1"/>
</dbReference>
<comment type="caution">
    <text evidence="15">The sequence shown here is derived from an EMBL/GenBank/DDBJ whole genome shotgun (WGS) entry which is preliminary data.</text>
</comment>
<evidence type="ECO:0000256" key="7">
    <source>
        <dbReference type="ARBA" id="ARBA00022840"/>
    </source>
</evidence>
<dbReference type="Gene3D" id="3.30.870.10">
    <property type="entry name" value="Endonuclease Chain A"/>
    <property type="match status" value="2"/>
</dbReference>
<comment type="function">
    <text evidence="10 12">Catalyzes the reversible transfer of the terminal phosphate of ATP to form a long-chain polyphosphate (polyP).</text>
</comment>
<evidence type="ECO:0000256" key="3">
    <source>
        <dbReference type="ARBA" id="ARBA00022723"/>
    </source>
</evidence>
<dbReference type="Pfam" id="PF13090">
    <property type="entry name" value="PP_kinase_C"/>
    <property type="match status" value="1"/>
</dbReference>
<gene>
    <name evidence="10" type="primary">ppk</name>
    <name evidence="11" type="synonym">mshD</name>
    <name evidence="15" type="ORF">DT076_12270</name>
</gene>
<protein>
    <recommendedName>
        <fullName evidence="10 11">Multifunctional fusion protein</fullName>
    </recommendedName>
    <domain>
        <recommendedName>
            <fullName evidence="10">Polyphosphate kinase</fullName>
            <ecNumber evidence="10">2.7.4.1</ecNumber>
        </recommendedName>
        <alternativeName>
            <fullName evidence="10">ATP-polyphosphate phosphotransferase</fullName>
        </alternativeName>
        <alternativeName>
            <fullName evidence="10">Polyphosphoric acid kinase</fullName>
        </alternativeName>
    </domain>
    <domain>
        <recommendedName>
            <fullName evidence="11">Mycothiol acetyltransferase</fullName>
            <shortName evidence="11">MSH acetyltransferase</shortName>
            <ecNumber evidence="11">2.3.1.189</ecNumber>
        </recommendedName>
        <alternativeName>
            <fullName evidence="11">Mycothiol synthase</fullName>
        </alternativeName>
    </domain>
</protein>
<keyword evidence="3 10" id="KW-0479">Metal-binding</keyword>
<dbReference type="Proteomes" id="UP000252770">
    <property type="component" value="Unassembled WGS sequence"/>
</dbReference>
<evidence type="ECO:0000256" key="2">
    <source>
        <dbReference type="ARBA" id="ARBA00022679"/>
    </source>
</evidence>
<feature type="binding site" evidence="11">
    <location>
        <position position="107"/>
    </location>
    <ligand>
        <name>1D-myo-inositol 2-(L-cysteinylamino)-2-deoxy-alpha-D-glucopyranoside</name>
        <dbReference type="ChEBI" id="CHEBI:58887"/>
    </ligand>
</feature>
<dbReference type="PROSITE" id="PS51186">
    <property type="entry name" value="GNAT"/>
    <property type="match status" value="2"/>
</dbReference>
<feature type="binding site" evidence="11">
    <location>
        <begin position="320"/>
        <end position="326"/>
    </location>
    <ligand>
        <name>acetyl-CoA</name>
        <dbReference type="ChEBI" id="CHEBI:57288"/>
        <label>2</label>
    </ligand>
</feature>
<feature type="binding site" evidence="11">
    <location>
        <begin position="164"/>
        <end position="169"/>
    </location>
    <ligand>
        <name>acetyl-CoA</name>
        <dbReference type="ChEBI" id="CHEBI:57288"/>
        <label>1</label>
    </ligand>
</feature>
<evidence type="ECO:0000259" key="14">
    <source>
        <dbReference type="PROSITE" id="PS51186"/>
    </source>
</evidence>
<comment type="catalytic activity">
    <reaction evidence="10 12">
        <text>[phosphate](n) + ATP = [phosphate](n+1) + ADP</text>
        <dbReference type="Rhea" id="RHEA:19573"/>
        <dbReference type="Rhea" id="RHEA-COMP:9859"/>
        <dbReference type="Rhea" id="RHEA-COMP:14280"/>
        <dbReference type="ChEBI" id="CHEBI:16838"/>
        <dbReference type="ChEBI" id="CHEBI:30616"/>
        <dbReference type="ChEBI" id="CHEBI:456216"/>
        <dbReference type="EC" id="2.7.4.1"/>
    </reaction>
</comment>
<dbReference type="GO" id="GO:0046872">
    <property type="term" value="F:metal ion binding"/>
    <property type="evidence" value="ECO:0007669"/>
    <property type="project" value="UniProtKB-KW"/>
</dbReference>
<name>A0A367YT88_9ACTN</name>
<feature type="binding site" evidence="10">
    <location>
        <position position="859"/>
    </location>
    <ligand>
        <name>Mg(2+)</name>
        <dbReference type="ChEBI" id="CHEBI:18420"/>
    </ligand>
</feature>
<dbReference type="SUPFAM" id="SSF140356">
    <property type="entry name" value="PPK N-terminal domain-like"/>
    <property type="match status" value="1"/>
</dbReference>
<feature type="binding site" evidence="11">
    <location>
        <position position="309"/>
    </location>
    <ligand>
        <name>1D-myo-inositol 2-(L-cysteinylamino)-2-deoxy-alpha-D-glucopyranoside</name>
        <dbReference type="ChEBI" id="CHEBI:58887"/>
    </ligand>
</feature>
<dbReference type="Gene3D" id="3.40.630.30">
    <property type="match status" value="1"/>
</dbReference>
<evidence type="ECO:0000256" key="5">
    <source>
        <dbReference type="ARBA" id="ARBA00022741"/>
    </source>
</evidence>
<feature type="compositionally biased region" description="Low complexity" evidence="13">
    <location>
        <begin position="401"/>
        <end position="417"/>
    </location>
</feature>
<dbReference type="GO" id="GO:0008976">
    <property type="term" value="F:polyphosphate kinase activity"/>
    <property type="evidence" value="ECO:0007669"/>
    <property type="project" value="UniProtKB-UniRule"/>
</dbReference>
<dbReference type="NCBIfam" id="NF003918">
    <property type="entry name" value="PRK05443.1-2"/>
    <property type="match status" value="1"/>
</dbReference>
<dbReference type="PANTHER" id="PTHR30218">
    <property type="entry name" value="POLYPHOSPHATE KINASE"/>
    <property type="match status" value="1"/>
</dbReference>
<dbReference type="SUPFAM" id="SSF56024">
    <property type="entry name" value="Phospholipase D/nuclease"/>
    <property type="match status" value="2"/>
</dbReference>
<dbReference type="EC" id="2.7.4.1" evidence="10"/>
<feature type="binding site" evidence="10">
    <location>
        <position position="922"/>
    </location>
    <ligand>
        <name>ATP</name>
        <dbReference type="ChEBI" id="CHEBI:30616"/>
    </ligand>
</feature>
<evidence type="ECO:0000313" key="16">
    <source>
        <dbReference type="Proteomes" id="UP000252770"/>
    </source>
</evidence>
<dbReference type="InterPro" id="IPR041108">
    <property type="entry name" value="PP_kinase_C_1"/>
</dbReference>
<evidence type="ECO:0000256" key="10">
    <source>
        <dbReference type="HAMAP-Rule" id="MF_00347"/>
    </source>
</evidence>
<dbReference type="InterPro" id="IPR024953">
    <property type="entry name" value="PP_kinase_middle"/>
</dbReference>
<feature type="binding site" evidence="11">
    <location>
        <position position="347"/>
    </location>
    <ligand>
        <name>1D-myo-inositol 2-(L-cysteinylamino)-2-deoxy-alpha-D-glucopyranoside</name>
        <dbReference type="ChEBI" id="CHEBI:58887"/>
    </ligand>
</feature>
<dbReference type="NCBIfam" id="NF003917">
    <property type="entry name" value="PRK05443.1-1"/>
    <property type="match status" value="1"/>
</dbReference>
<dbReference type="SUPFAM" id="SSF55729">
    <property type="entry name" value="Acyl-CoA N-acyltransferases (Nat)"/>
    <property type="match status" value="1"/>
</dbReference>
<dbReference type="CDD" id="cd09168">
    <property type="entry name" value="PLDc_PaPPK1_C2_like"/>
    <property type="match status" value="1"/>
</dbReference>
<comment type="function">
    <text evidence="11">Catalyzes the transfer of acetyl from acetyl-CoA to desacetylmycothiol (Cys-GlcN-Ins) to form mycothiol.</text>
</comment>
<dbReference type="InterPro" id="IPR036832">
    <property type="entry name" value="PPK_N_dom_sf"/>
</dbReference>
<feature type="domain" description="N-acetyltransferase" evidence="14">
    <location>
        <begin position="236"/>
        <end position="390"/>
    </location>
</feature>
<dbReference type="GO" id="GO:0006799">
    <property type="term" value="P:polyphosphate biosynthetic process"/>
    <property type="evidence" value="ECO:0007669"/>
    <property type="project" value="UniProtKB-UniRule"/>
</dbReference>
<comment type="catalytic activity">
    <reaction evidence="11">
        <text>1D-myo-inositol 2-(L-cysteinylamino)-2-deoxy-alpha-D-glucopyranoside + acetyl-CoA = mycothiol + CoA + H(+)</text>
        <dbReference type="Rhea" id="RHEA:26172"/>
        <dbReference type="ChEBI" id="CHEBI:15378"/>
        <dbReference type="ChEBI" id="CHEBI:16768"/>
        <dbReference type="ChEBI" id="CHEBI:57287"/>
        <dbReference type="ChEBI" id="CHEBI:57288"/>
        <dbReference type="ChEBI" id="CHEBI:58887"/>
        <dbReference type="EC" id="2.3.1.189"/>
    </reaction>
</comment>
<feature type="region of interest" description="Disordered" evidence="13">
    <location>
        <begin position="1"/>
        <end position="27"/>
    </location>
</feature>
<keyword evidence="2 10" id="KW-0808">Transferase</keyword>
<dbReference type="SUPFAM" id="SSF143724">
    <property type="entry name" value="PHP14-like"/>
    <property type="match status" value="1"/>
</dbReference>
<dbReference type="InterPro" id="IPR036830">
    <property type="entry name" value="PP_kinase_middle_dom_sf"/>
</dbReference>
<dbReference type="Pfam" id="PF02503">
    <property type="entry name" value="PP_kinase"/>
    <property type="match status" value="1"/>
</dbReference>
<keyword evidence="9 11" id="KW-0012">Acyltransferase</keyword>